<evidence type="ECO:0000256" key="6">
    <source>
        <dbReference type="ARBA" id="ARBA00023027"/>
    </source>
</evidence>
<dbReference type="InterPro" id="IPR022310">
    <property type="entry name" value="NAD/GMP_synthase"/>
</dbReference>
<dbReference type="SUPFAM" id="SSF56317">
    <property type="entry name" value="Carbon-nitrogen hydrolase"/>
    <property type="match status" value="1"/>
</dbReference>
<dbReference type="InterPro" id="IPR036526">
    <property type="entry name" value="C-N_Hydrolase_sf"/>
</dbReference>
<dbReference type="InterPro" id="IPR014729">
    <property type="entry name" value="Rossmann-like_a/b/a_fold"/>
</dbReference>
<evidence type="ECO:0000256" key="2">
    <source>
        <dbReference type="ARBA" id="ARBA00007145"/>
    </source>
</evidence>
<comment type="pathway">
    <text evidence="1 7">Cofactor biosynthesis; NAD(+) biosynthesis; NAD(+) from deamido-NAD(+) (L-Gln route): step 1/1.</text>
</comment>
<keyword evidence="3 7" id="KW-0436">Ligase</keyword>
<comment type="catalytic activity">
    <reaction evidence="7">
        <text>deamido-NAD(+) + L-glutamine + ATP + H2O = L-glutamate + AMP + diphosphate + NAD(+) + H(+)</text>
        <dbReference type="Rhea" id="RHEA:24384"/>
        <dbReference type="ChEBI" id="CHEBI:15377"/>
        <dbReference type="ChEBI" id="CHEBI:15378"/>
        <dbReference type="ChEBI" id="CHEBI:29985"/>
        <dbReference type="ChEBI" id="CHEBI:30616"/>
        <dbReference type="ChEBI" id="CHEBI:33019"/>
        <dbReference type="ChEBI" id="CHEBI:57540"/>
        <dbReference type="ChEBI" id="CHEBI:58359"/>
        <dbReference type="ChEBI" id="CHEBI:58437"/>
        <dbReference type="ChEBI" id="CHEBI:456215"/>
        <dbReference type="EC" id="6.3.5.1"/>
    </reaction>
</comment>
<dbReference type="EMBL" id="JAYDYQ010001088">
    <property type="protein sequence ID" value="KAK4489223.1"/>
    <property type="molecule type" value="Genomic_DNA"/>
</dbReference>
<dbReference type="CDD" id="cd07570">
    <property type="entry name" value="GAT_Gln-NAD-synth"/>
    <property type="match status" value="1"/>
</dbReference>
<name>A0ABR0DK76_9LAMI</name>
<dbReference type="Gene3D" id="3.40.50.620">
    <property type="entry name" value="HUPs"/>
    <property type="match status" value="1"/>
</dbReference>
<dbReference type="PROSITE" id="PS50263">
    <property type="entry name" value="CN_HYDROLASE"/>
    <property type="match status" value="1"/>
</dbReference>
<dbReference type="CDD" id="cd00553">
    <property type="entry name" value="NAD_synthase"/>
    <property type="match status" value="1"/>
</dbReference>
<dbReference type="PANTHER" id="PTHR23090:SF9">
    <property type="entry name" value="GLUTAMINE-DEPENDENT NAD(+) SYNTHETASE"/>
    <property type="match status" value="1"/>
</dbReference>
<feature type="domain" description="CN hydrolase" evidence="8">
    <location>
        <begin position="4"/>
        <end position="276"/>
    </location>
</feature>
<dbReference type="Pfam" id="PF00795">
    <property type="entry name" value="CN_hydrolase"/>
    <property type="match status" value="1"/>
</dbReference>
<dbReference type="PIRSF" id="PIRSF006630">
    <property type="entry name" value="NADS_GAT"/>
    <property type="match status" value="1"/>
</dbReference>
<comment type="similarity">
    <text evidence="2 7">In the C-terminal section; belongs to the NAD synthetase family.</text>
</comment>
<keyword evidence="6 7" id="KW-0520">NAD</keyword>
<dbReference type="PANTHER" id="PTHR23090">
    <property type="entry name" value="NH 3 /GLUTAMINE-DEPENDENT NAD + SYNTHETASE"/>
    <property type="match status" value="1"/>
</dbReference>
<evidence type="ECO:0000259" key="8">
    <source>
        <dbReference type="PROSITE" id="PS50263"/>
    </source>
</evidence>
<proteinExistence type="inferred from homology"/>
<dbReference type="Proteomes" id="UP001291926">
    <property type="component" value="Unassembled WGS sequence"/>
</dbReference>
<dbReference type="Gene3D" id="3.60.110.10">
    <property type="entry name" value="Carbon-nitrogen hydrolase"/>
    <property type="match status" value="1"/>
</dbReference>
<dbReference type="HAMAP" id="MF_02090">
    <property type="entry name" value="NadE_glutamine_dep"/>
    <property type="match status" value="1"/>
</dbReference>
<dbReference type="Pfam" id="PF02540">
    <property type="entry name" value="NAD_synthase"/>
    <property type="match status" value="1"/>
</dbReference>
<accession>A0ABR0DK76</accession>
<sequence length="703" mass="78153">MRLLKVATCSLNQWAMDFDSNMNNIKKSISMAKAAGAAIRLGPELEITGYGCEDHFLELDTINHAWECLRELLVGDWTDGILCSFGMPVVKGSERYNCQVLCLNRKIVMIRPKMWLANGGSCAELRWFTAWKQKDPTRLDQFLLPSDISQALSQTTVPFGYGYIQFLDTAVGAEVCMELFSPVSPHAELALNGVEVFMNASGSIHLLGKANRRLAAIIGATIKCGGVYMYSNHLGCDGGRIYYDGCSCIVVNGDVVAQGSQFSLKDVDLAVAQVDLDVVTSFRDGNSSIREQASCKSIVSAVNIPYKLCQSFKLRNSLSSPLKIEFHCHEEAIGLGAACWLWNQLRRSGASGFLLPLSGCVDSSSVAAIVGCMCQLVVKEIANGDEQVKNDAIRIGHYTDGQVPRDSKEFAKRIFYTIFMGSQDSTPDDTRRRSRELAEEIESWHFDVSIDGVVFAMLSLFHILTGKRPRYQVNGGSNVENLALQNIQARIRMVLAYMLASLLPWVHNKPGFYLVLSSSNADEGLSGNVTKYGCSSGDINPIGSINKQDLRAFLRWAVVHLGYSSLAEVEATLSNAEPVTNDHDELHIEMTDEELSVYGKLRRISRYGPVSMFKNLCYEWGSKLTPAKIADKVKCFFKSYSINRHKMTVLTPSYLMKVSSSADDNRLDLRQFLYNSKWPYQFRKIDELVQQFSGDEEALAECT</sequence>
<dbReference type="InterPro" id="IPR003010">
    <property type="entry name" value="C-N_Hydrolase"/>
</dbReference>
<keyword evidence="4 7" id="KW-0547">Nucleotide-binding</keyword>
<evidence type="ECO:0000256" key="3">
    <source>
        <dbReference type="ARBA" id="ARBA00022598"/>
    </source>
</evidence>
<evidence type="ECO:0000256" key="5">
    <source>
        <dbReference type="ARBA" id="ARBA00022840"/>
    </source>
</evidence>
<keyword evidence="10" id="KW-1185">Reference proteome</keyword>
<evidence type="ECO:0000256" key="1">
    <source>
        <dbReference type="ARBA" id="ARBA00005188"/>
    </source>
</evidence>
<reference evidence="9 10" key="1">
    <citation type="journal article" date="2023" name="bioRxiv">
        <title>Genome report: Whole genome sequence and annotation of Penstemon davidsonii.</title>
        <authorList>
            <person name="Ostevik K.L."/>
            <person name="Alabady M."/>
            <person name="Zhang M."/>
            <person name="Rausher M.D."/>
        </authorList>
    </citation>
    <scope>NUCLEOTIDE SEQUENCE [LARGE SCALE GENOMIC DNA]</scope>
    <source>
        <strain evidence="9">DNT005</strain>
        <tissue evidence="9">Whole leaf</tissue>
    </source>
</reference>
<keyword evidence="5 7" id="KW-0067">ATP-binding</keyword>
<comment type="caution">
    <text evidence="9">The sequence shown here is derived from an EMBL/GenBank/DDBJ whole genome shotgun (WGS) entry which is preliminary data.</text>
</comment>
<dbReference type="SUPFAM" id="SSF52402">
    <property type="entry name" value="Adenine nucleotide alpha hydrolases-like"/>
    <property type="match status" value="1"/>
</dbReference>
<organism evidence="9 10">
    <name type="scientific">Penstemon davidsonii</name>
    <dbReference type="NCBI Taxonomy" id="160366"/>
    <lineage>
        <taxon>Eukaryota</taxon>
        <taxon>Viridiplantae</taxon>
        <taxon>Streptophyta</taxon>
        <taxon>Embryophyta</taxon>
        <taxon>Tracheophyta</taxon>
        <taxon>Spermatophyta</taxon>
        <taxon>Magnoliopsida</taxon>
        <taxon>eudicotyledons</taxon>
        <taxon>Gunneridae</taxon>
        <taxon>Pentapetalae</taxon>
        <taxon>asterids</taxon>
        <taxon>lamiids</taxon>
        <taxon>Lamiales</taxon>
        <taxon>Plantaginaceae</taxon>
        <taxon>Cheloneae</taxon>
        <taxon>Penstemon</taxon>
    </lineage>
</organism>
<evidence type="ECO:0000313" key="9">
    <source>
        <dbReference type="EMBL" id="KAK4489223.1"/>
    </source>
</evidence>
<evidence type="ECO:0000313" key="10">
    <source>
        <dbReference type="Proteomes" id="UP001291926"/>
    </source>
</evidence>
<evidence type="ECO:0000256" key="4">
    <source>
        <dbReference type="ARBA" id="ARBA00022741"/>
    </source>
</evidence>
<dbReference type="InterPro" id="IPR014445">
    <property type="entry name" value="Gln-dep_NAD_synthase"/>
</dbReference>
<gene>
    <name evidence="9" type="ORF">RD792_005018</name>
</gene>
<evidence type="ECO:0000256" key="7">
    <source>
        <dbReference type="PIRNR" id="PIRNR006630"/>
    </source>
</evidence>
<dbReference type="EC" id="6.3.5.1" evidence="7"/>
<dbReference type="InterPro" id="IPR003694">
    <property type="entry name" value="NAD_synthase"/>
</dbReference>
<protein>
    <recommendedName>
        <fullName evidence="7">Glutamine-dependent NAD(+) synthetase</fullName>
        <ecNumber evidence="7">6.3.5.1</ecNumber>
    </recommendedName>
    <alternativeName>
        <fullName evidence="7">NAD(+) synthase [glutamine-hydrolyzing]</fullName>
    </alternativeName>
</protein>